<dbReference type="GO" id="GO:0000987">
    <property type="term" value="F:cis-regulatory region sequence-specific DNA binding"/>
    <property type="evidence" value="ECO:0007669"/>
    <property type="project" value="TreeGrafter"/>
</dbReference>
<evidence type="ECO:0000256" key="7">
    <source>
        <dbReference type="SAM" id="MobiDB-lite"/>
    </source>
</evidence>
<comment type="similarity">
    <text evidence="2 6">Belongs to the ELL/occludin family.</text>
</comment>
<accession>A0A085MRX2</accession>
<dbReference type="AlphaFoldDB" id="A0A085MRX2"/>
<name>A0A085MRX2_9BILA</name>
<evidence type="ECO:0000256" key="3">
    <source>
        <dbReference type="ARBA" id="ARBA00023015"/>
    </source>
</evidence>
<comment type="subcellular location">
    <subcellularLocation>
        <location evidence="1">Nucleus</location>
    </subcellularLocation>
</comment>
<evidence type="ECO:0000256" key="2">
    <source>
        <dbReference type="ARBA" id="ARBA00009171"/>
    </source>
</evidence>
<feature type="compositionally biased region" description="Polar residues" evidence="7">
    <location>
        <begin position="533"/>
        <end position="546"/>
    </location>
</feature>
<evidence type="ECO:0000313" key="10">
    <source>
        <dbReference type="EMBL" id="KFD59968.1"/>
    </source>
</evidence>
<dbReference type="Gene3D" id="1.10.10.2670">
    <property type="entry name" value="E3 ubiquitin-protein ligase"/>
    <property type="match status" value="1"/>
</dbReference>
<dbReference type="GO" id="GO:0008023">
    <property type="term" value="C:transcription elongation factor complex"/>
    <property type="evidence" value="ECO:0007669"/>
    <property type="project" value="InterPro"/>
</dbReference>
<feature type="compositionally biased region" description="Low complexity" evidence="7">
    <location>
        <begin position="568"/>
        <end position="585"/>
    </location>
</feature>
<evidence type="ECO:0000256" key="6">
    <source>
        <dbReference type="PROSITE-ProRule" id="PRU01324"/>
    </source>
</evidence>
<dbReference type="InterPro" id="IPR031176">
    <property type="entry name" value="ELL/occludin"/>
</dbReference>
<dbReference type="Pfam" id="PF10390">
    <property type="entry name" value="ELL"/>
    <property type="match status" value="1"/>
</dbReference>
<dbReference type="SUPFAM" id="SSF46785">
    <property type="entry name" value="Winged helix' DNA-binding domain"/>
    <property type="match status" value="1"/>
</dbReference>
<proteinExistence type="inferred from homology"/>
<feature type="region of interest" description="Disordered" evidence="7">
    <location>
        <begin position="423"/>
        <end position="591"/>
    </location>
</feature>
<dbReference type="InterPro" id="IPR042065">
    <property type="entry name" value="E3_ELL-like"/>
</dbReference>
<dbReference type="Proteomes" id="UP000030758">
    <property type="component" value="Unassembled WGS sequence"/>
</dbReference>
<feature type="region of interest" description="Disordered" evidence="7">
    <location>
        <begin position="287"/>
        <end position="315"/>
    </location>
</feature>
<evidence type="ECO:0000259" key="8">
    <source>
        <dbReference type="PROSITE" id="PS51980"/>
    </source>
</evidence>
<dbReference type="Pfam" id="PF07303">
    <property type="entry name" value="Occludin_ELL"/>
    <property type="match status" value="1"/>
</dbReference>
<reference evidence="10 11" key="1">
    <citation type="journal article" date="2014" name="Nat. Genet.">
        <title>Genome and transcriptome of the porcine whipworm Trichuris suis.</title>
        <authorList>
            <person name="Jex A.R."/>
            <person name="Nejsum P."/>
            <person name="Schwarz E.M."/>
            <person name="Hu L."/>
            <person name="Young N.D."/>
            <person name="Hall R.S."/>
            <person name="Korhonen P.K."/>
            <person name="Liao S."/>
            <person name="Thamsborg S."/>
            <person name="Xia J."/>
            <person name="Xu P."/>
            <person name="Wang S."/>
            <person name="Scheerlinck J.P."/>
            <person name="Hofmann A."/>
            <person name="Sternberg P.W."/>
            <person name="Wang J."/>
            <person name="Gasser R.B."/>
        </authorList>
    </citation>
    <scope>NUCLEOTIDE SEQUENCE [LARGE SCALE GENOMIC DNA]</scope>
    <source>
        <strain evidence="10">DCEP-RM93F</strain>
        <strain evidence="9">DCEP-RM93M</strain>
    </source>
</reference>
<dbReference type="GO" id="GO:0006368">
    <property type="term" value="P:transcription elongation by RNA polymerase II"/>
    <property type="evidence" value="ECO:0007669"/>
    <property type="project" value="InterPro"/>
</dbReference>
<keyword evidence="3" id="KW-0805">Transcription regulation</keyword>
<keyword evidence="11" id="KW-1185">Reference proteome</keyword>
<sequence length="720" mass="79682">MIPLTQSIGRKVSKVRLSPCLWLQSKHSSWYSNDPTNFNTSTFSSSVGSISSSEDELPPLQSFQKWQTKRPLRIIHLCRRQQHPLRSATVCGWSAVDSPFGSKSEHTPLAMAAPSEAFPLASRPSGLPRVTPFLVKVTDSGLKSLQDAVQSKSPTGASSSITFKLSEGQIVFGANTRPFKFTVSDMQQDTGAKGPLEAAEQLVSDGRWYKLGLMRYRATIMATDDSYQSTKRKALQAEQDAKKASAKVLKQPKATVGASKSSVKIWKKVNEAASAMMTKCQRMPLRAVSSSECKTTSSSSSIKPPSHKAPTANQRGLDVTKKTLRERVIHHLLIRSCSPKELLSRLVKEGLSADERQNFESTFDAVAQVKSQTSSNGAAAAAIYELKQQCLSEVSDEWPFYSSWDRQVAKRALAARLSLRSKRENNSSVPLEMVPKKEESKKSRPVAGSSGSSKAKQTQGARSILDDLLPSDNDYAAPAPKQQKVSTQTSEKVPPPPPPSSSSSSSSSMVRKEPRFGSEQQPPPPQDKAKVPVNSSHVTKSSNGYESGQRKRPHNADYSDGQSPHHGSSTTSTESRSSSSNTCYSRNAKSCVTLRSPPLDASLLDEYPDIETLEERQKYKELFDRDYPKYLKSYEKLSTIAREFLELGERLRETDQGSAEYAAMEREICDRYRRFREDPSLHSLRKQHDSIRAKLAAIKSRVVSFDQRHQCETDEADDSD</sequence>
<dbReference type="PROSITE" id="PS51980">
    <property type="entry name" value="OCEL"/>
    <property type="match status" value="1"/>
</dbReference>
<dbReference type="PANTHER" id="PTHR23288:SF17">
    <property type="entry name" value="RNA POLYMERASE II ELONGATION FACTOR ELL"/>
    <property type="match status" value="1"/>
</dbReference>
<evidence type="ECO:0000313" key="9">
    <source>
        <dbReference type="EMBL" id="KFD50877.1"/>
    </source>
</evidence>
<protein>
    <recommendedName>
        <fullName evidence="8">OCEL domain-containing protein</fullName>
    </recommendedName>
</protein>
<dbReference type="Gene3D" id="6.10.140.340">
    <property type="match status" value="1"/>
</dbReference>
<dbReference type="Proteomes" id="UP000030764">
    <property type="component" value="Unassembled WGS sequence"/>
</dbReference>
<organism evidence="10">
    <name type="scientific">Trichuris suis</name>
    <name type="common">pig whipworm</name>
    <dbReference type="NCBI Taxonomy" id="68888"/>
    <lineage>
        <taxon>Eukaryota</taxon>
        <taxon>Metazoa</taxon>
        <taxon>Ecdysozoa</taxon>
        <taxon>Nematoda</taxon>
        <taxon>Enoplea</taxon>
        <taxon>Dorylaimia</taxon>
        <taxon>Trichinellida</taxon>
        <taxon>Trichuridae</taxon>
        <taxon>Trichuris</taxon>
    </lineage>
</organism>
<evidence type="ECO:0000256" key="4">
    <source>
        <dbReference type="ARBA" id="ARBA00023163"/>
    </source>
</evidence>
<evidence type="ECO:0000256" key="5">
    <source>
        <dbReference type="ARBA" id="ARBA00023242"/>
    </source>
</evidence>
<feature type="compositionally biased region" description="Polar residues" evidence="7">
    <location>
        <begin position="449"/>
        <end position="461"/>
    </location>
</feature>
<evidence type="ECO:0000256" key="1">
    <source>
        <dbReference type="ARBA" id="ARBA00004123"/>
    </source>
</evidence>
<dbReference type="InterPro" id="IPR010844">
    <property type="entry name" value="Occludin_ELL"/>
</dbReference>
<gene>
    <name evidence="9" type="ORF">M513_08190</name>
    <name evidence="10" type="ORF">M514_08190</name>
</gene>
<dbReference type="EMBL" id="KL363246">
    <property type="protein sequence ID" value="KFD50877.1"/>
    <property type="molecule type" value="Genomic_DNA"/>
</dbReference>
<dbReference type="GO" id="GO:0032968">
    <property type="term" value="P:positive regulation of transcription elongation by RNA polymerase II"/>
    <property type="evidence" value="ECO:0007669"/>
    <property type="project" value="TreeGrafter"/>
</dbReference>
<dbReference type="PANTHER" id="PTHR23288">
    <property type="entry name" value="OCCLUDIN AND RNA POLYMERASE II ELONGATION FACTOR ELL"/>
    <property type="match status" value="1"/>
</dbReference>
<evidence type="ECO:0000313" key="11">
    <source>
        <dbReference type="Proteomes" id="UP000030764"/>
    </source>
</evidence>
<keyword evidence="4" id="KW-0804">Transcription</keyword>
<keyword evidence="5" id="KW-0539">Nucleus</keyword>
<dbReference type="SUPFAM" id="SSF144292">
    <property type="entry name" value="occludin/ELL-like"/>
    <property type="match status" value="1"/>
</dbReference>
<dbReference type="GO" id="GO:0042795">
    <property type="term" value="P:snRNA transcription by RNA polymerase II"/>
    <property type="evidence" value="ECO:0007669"/>
    <property type="project" value="TreeGrafter"/>
</dbReference>
<dbReference type="EMBL" id="KL367708">
    <property type="protein sequence ID" value="KFD59968.1"/>
    <property type="molecule type" value="Genomic_DNA"/>
</dbReference>
<dbReference type="InterPro" id="IPR036390">
    <property type="entry name" value="WH_DNA-bd_sf"/>
</dbReference>
<dbReference type="InterPro" id="IPR019464">
    <property type="entry name" value="ELL_N"/>
</dbReference>
<feature type="domain" description="OCEL" evidence="8">
    <location>
        <begin position="601"/>
        <end position="710"/>
    </location>
</feature>
<feature type="compositionally biased region" description="Low complexity" evidence="7">
    <location>
        <begin position="289"/>
        <end position="304"/>
    </location>
</feature>